<keyword evidence="2" id="KW-1185">Reference proteome</keyword>
<proteinExistence type="predicted"/>
<comment type="caution">
    <text evidence="1">The sequence shown here is derived from an EMBL/GenBank/DDBJ whole genome shotgun (WGS) entry which is preliminary data.</text>
</comment>
<gene>
    <name evidence="1" type="ORF">BSTOLATCC_MIC49260</name>
</gene>
<sequence length="100" mass="11580">MSFFPGIVLWKAFLESNNEQQIKTARYQIVSVSSLLLEEKSIQPMTRRLLKEMKTLAEKKDEEFSSEHLKRLISFVDVLYDFCSAKIISSAEEVNTESDD</sequence>
<reference evidence="1" key="1">
    <citation type="submission" date="2021-09" db="EMBL/GenBank/DDBJ databases">
        <authorList>
            <consortium name="AG Swart"/>
            <person name="Singh M."/>
            <person name="Singh A."/>
            <person name="Seah K."/>
            <person name="Emmerich C."/>
        </authorList>
    </citation>
    <scope>NUCLEOTIDE SEQUENCE</scope>
    <source>
        <strain evidence="1">ATCC30299</strain>
    </source>
</reference>
<evidence type="ECO:0000313" key="2">
    <source>
        <dbReference type="Proteomes" id="UP001162131"/>
    </source>
</evidence>
<evidence type="ECO:0000313" key="1">
    <source>
        <dbReference type="EMBL" id="CAG9329633.1"/>
    </source>
</evidence>
<name>A0AAU9K6P8_9CILI</name>
<dbReference type="EMBL" id="CAJZBQ010000048">
    <property type="protein sequence ID" value="CAG9329633.1"/>
    <property type="molecule type" value="Genomic_DNA"/>
</dbReference>
<dbReference type="AlphaFoldDB" id="A0AAU9K6P8"/>
<accession>A0AAU9K6P8</accession>
<dbReference type="Proteomes" id="UP001162131">
    <property type="component" value="Unassembled WGS sequence"/>
</dbReference>
<organism evidence="1 2">
    <name type="scientific">Blepharisma stoltei</name>
    <dbReference type="NCBI Taxonomy" id="1481888"/>
    <lineage>
        <taxon>Eukaryota</taxon>
        <taxon>Sar</taxon>
        <taxon>Alveolata</taxon>
        <taxon>Ciliophora</taxon>
        <taxon>Postciliodesmatophora</taxon>
        <taxon>Heterotrichea</taxon>
        <taxon>Heterotrichida</taxon>
        <taxon>Blepharismidae</taxon>
        <taxon>Blepharisma</taxon>
    </lineage>
</organism>
<protein>
    <submittedName>
        <fullName evidence="1">Uncharacterized protein</fullName>
    </submittedName>
</protein>